<gene>
    <name evidence="1" type="ORF">SAMIE_1032110</name>
</gene>
<dbReference type="AlphaFoldDB" id="A0A494WFC1"/>
<dbReference type="SUPFAM" id="SSF53335">
    <property type="entry name" value="S-adenosyl-L-methionine-dependent methyltransferases"/>
    <property type="match status" value="1"/>
</dbReference>
<dbReference type="Proteomes" id="UP000279959">
    <property type="component" value="Chromosome"/>
</dbReference>
<keyword evidence="1" id="KW-0808">Transferase</keyword>
<organism evidence="1 2">
    <name type="scientific">Sphingobium amiense</name>
    <dbReference type="NCBI Taxonomy" id="135719"/>
    <lineage>
        <taxon>Bacteria</taxon>
        <taxon>Pseudomonadati</taxon>
        <taxon>Pseudomonadota</taxon>
        <taxon>Alphaproteobacteria</taxon>
        <taxon>Sphingomonadales</taxon>
        <taxon>Sphingomonadaceae</taxon>
        <taxon>Sphingobium</taxon>
    </lineage>
</organism>
<dbReference type="EMBL" id="AP018664">
    <property type="protein sequence ID" value="BBD99710.1"/>
    <property type="molecule type" value="Genomic_DNA"/>
</dbReference>
<dbReference type="CDD" id="cd02440">
    <property type="entry name" value="AdoMet_MTases"/>
    <property type="match status" value="1"/>
</dbReference>
<dbReference type="GO" id="GO:0032259">
    <property type="term" value="P:methylation"/>
    <property type="evidence" value="ECO:0007669"/>
    <property type="project" value="UniProtKB-KW"/>
</dbReference>
<proteinExistence type="predicted"/>
<sequence length="303" mass="34043">MLKYFAAAQALRLASSGSATKKLYRRIGNVLGGRRRGRGLPAHYIQRAHDNLARIEARGGIADGMTMMELGTGWAHWEALFTRLFYDVDVILFDVWDNRQFDGFQAYARELRQRLRRDVDRPAAAIDRAEALLDAVLTAPDFDAVYRLLNFRYMVEADGSLAAIPDGSLDLIVSSDVLEHVSAAAVPGLIAEMRRILKPGGIIAHRIVPFDHLKIYDRSAHDKQYLQFSEEKWNAWFANDVQYQNRIQHSEWLALVEAGGFAIETADMLMGQPVDGMTISPRFAHLPATDWAAINSYIVARAP</sequence>
<dbReference type="Gene3D" id="3.40.50.150">
    <property type="entry name" value="Vaccinia Virus protein VP39"/>
    <property type="match status" value="1"/>
</dbReference>
<keyword evidence="1" id="KW-0489">Methyltransferase</keyword>
<dbReference type="KEGG" id="sami:SAMIE_1032110"/>
<protein>
    <submittedName>
        <fullName evidence="1">Class I SAM-dependent methyltransferase</fullName>
    </submittedName>
</protein>
<evidence type="ECO:0000313" key="2">
    <source>
        <dbReference type="Proteomes" id="UP000279959"/>
    </source>
</evidence>
<name>A0A494WFC1_9SPHN</name>
<evidence type="ECO:0000313" key="1">
    <source>
        <dbReference type="EMBL" id="BBD99710.1"/>
    </source>
</evidence>
<dbReference type="InterPro" id="IPR029063">
    <property type="entry name" value="SAM-dependent_MTases_sf"/>
</dbReference>
<accession>A0A494WFC1</accession>
<keyword evidence="2" id="KW-1185">Reference proteome</keyword>
<dbReference type="RefSeq" id="WP_162849089.1">
    <property type="nucleotide sequence ID" value="NZ_AP018664.1"/>
</dbReference>
<dbReference type="Pfam" id="PF13489">
    <property type="entry name" value="Methyltransf_23"/>
    <property type="match status" value="1"/>
</dbReference>
<dbReference type="GO" id="GO:0008168">
    <property type="term" value="F:methyltransferase activity"/>
    <property type="evidence" value="ECO:0007669"/>
    <property type="project" value="UniProtKB-KW"/>
</dbReference>
<reference evidence="1 2" key="1">
    <citation type="submission" date="2018-05" db="EMBL/GenBank/DDBJ databases">
        <title>Complete Genome Sequence of the Nonylphenol-Degrading Bacterium Sphingobium amiense DSM 16289T.</title>
        <authorList>
            <person name="Ootsuka M."/>
            <person name="Nishizawa T."/>
            <person name="Ohta H."/>
        </authorList>
    </citation>
    <scope>NUCLEOTIDE SEQUENCE [LARGE SCALE GENOMIC DNA]</scope>
    <source>
        <strain evidence="1 2">DSM 16289</strain>
    </source>
</reference>